<keyword evidence="1" id="KW-0812">Transmembrane</keyword>
<dbReference type="InterPro" id="IPR013783">
    <property type="entry name" value="Ig-like_fold"/>
</dbReference>
<proteinExistence type="predicted"/>
<gene>
    <name evidence="2" type="ORF">K9W45_06450</name>
</gene>
<name>A0A9Y1BNK5_9ARCH</name>
<organism evidence="2">
    <name type="scientific">Candidatus Heimdallarchaeum aukensis</name>
    <dbReference type="NCBI Taxonomy" id="2876573"/>
    <lineage>
        <taxon>Archaea</taxon>
        <taxon>Promethearchaeati</taxon>
        <taxon>Candidatus Heimdallarchaeota</taxon>
        <taxon>Candidatus Heimdallarchaeia (ex Rinke et al. 2021) (nom. nud.)</taxon>
        <taxon>Candidatus Heimdallarchaeales</taxon>
        <taxon>Candidatus Heimdallarchaeaceae</taxon>
        <taxon>Candidatus Heimdallarchaeum</taxon>
    </lineage>
</organism>
<dbReference type="Gene3D" id="2.60.40.10">
    <property type="entry name" value="Immunoglobulins"/>
    <property type="match status" value="1"/>
</dbReference>
<reference evidence="2" key="1">
    <citation type="journal article" date="2022" name="Nat. Microbiol.">
        <title>Unique mobile elements and scalable gene flow at the prokaryote-eukaryote boundary revealed by circularized Asgard archaea genomes.</title>
        <authorList>
            <person name="Wu F."/>
            <person name="Speth D.R."/>
            <person name="Philosof A."/>
            <person name="Cremiere A."/>
            <person name="Narayanan A."/>
            <person name="Barco R.A."/>
            <person name="Connon S.A."/>
            <person name="Amend J.P."/>
            <person name="Antoshechkin I.A."/>
            <person name="Orphan V.J."/>
        </authorList>
    </citation>
    <scope>NUCLEOTIDE SEQUENCE</scope>
    <source>
        <strain evidence="2">PM71</strain>
    </source>
</reference>
<dbReference type="Proteomes" id="UP001201020">
    <property type="component" value="Chromosome"/>
</dbReference>
<evidence type="ECO:0000313" key="2">
    <source>
        <dbReference type="EMBL" id="UJG42096.1"/>
    </source>
</evidence>
<feature type="transmembrane region" description="Helical" evidence="1">
    <location>
        <begin position="580"/>
        <end position="600"/>
    </location>
</feature>
<keyword evidence="1" id="KW-1133">Transmembrane helix</keyword>
<protein>
    <submittedName>
        <fullName evidence="2">IgGFc-binding protein</fullName>
    </submittedName>
</protein>
<sequence>MKRNLISVSLIYLVIISTFSFVVTSDFKIVSAGSSSSGDIPPPGGQGGEDTSGGGAAGGLYLNYRIPLIFKKGDFAPTFIAITALPIFQNETIVIFGYNSSLFENNQAIIKGNETLIIDPRDEPELTNGSLIQSFSPLQITVFHPNTNNESDNSFSYSVLVMQNWGKKYLSSFSDMRAIIVAGFNSTKLTINNNGIMQYETIDLIGQTLDISVTKGTIIEANGPIGVVFYSLTDSQGSFAYTGVPYYMWGKEYFTLPPPRKTHDTLIEDNSTLVLGNINEGGTLIFETSEEESDILNLEENQTITLEKQKLGTNDYYTHFLSAAVNYSVTTLYSYVINGTIYKSAFQYISTEKMRWAEWFYNNKISDNLKISSVSLDDSNIILPILLYEGQLVIDLENYSSVDRGEYYSYKQGTSYGVISANGSLFASQIVSDEEKILENSLSHLLFPMNLYSFVDNTSSSFPSWYHFPNINVKEVNVYPEKPTELRKLKLEIVIQNNGSIPSAPFWVSIFRNDTIKIHKKIDGLDINETFSIPFEEFQGFGLKTLNISIYTDSLSQIFELIEFDNAYELMIKVNRNWNIIYVGIAVSVLIIGYLSYLVIRKFVAKYKENKRKFDIILSEIEV</sequence>
<evidence type="ECO:0000256" key="1">
    <source>
        <dbReference type="SAM" id="Phobius"/>
    </source>
</evidence>
<dbReference type="EMBL" id="CP084166">
    <property type="protein sequence ID" value="UJG42096.1"/>
    <property type="molecule type" value="Genomic_DNA"/>
</dbReference>
<keyword evidence="1" id="KW-0472">Membrane</keyword>
<accession>A0A9Y1BNK5</accession>
<dbReference type="AlphaFoldDB" id="A0A9Y1BNK5"/>